<comment type="caution">
    <text evidence="2">The sequence shown here is derived from an EMBL/GenBank/DDBJ whole genome shotgun (WGS) entry which is preliminary data.</text>
</comment>
<gene>
    <name evidence="2" type="ORF">D791_02398</name>
</gene>
<organism evidence="2 3">
    <name type="scientific">Nitrincola nitratireducens</name>
    <dbReference type="NCBI Taxonomy" id="1229521"/>
    <lineage>
        <taxon>Bacteria</taxon>
        <taxon>Pseudomonadati</taxon>
        <taxon>Pseudomonadota</taxon>
        <taxon>Gammaproteobacteria</taxon>
        <taxon>Oceanospirillales</taxon>
        <taxon>Oceanospirillaceae</taxon>
        <taxon>Nitrincola</taxon>
    </lineage>
</organism>
<protein>
    <submittedName>
        <fullName evidence="2">Uncharacterized protein</fullName>
    </submittedName>
</protein>
<evidence type="ECO:0000256" key="1">
    <source>
        <dbReference type="SAM" id="Phobius"/>
    </source>
</evidence>
<reference evidence="3" key="1">
    <citation type="submission" date="2012-11" db="EMBL/GenBank/DDBJ databases">
        <authorList>
            <person name="Singh A."/>
            <person name="Pinnaka A.K."/>
            <person name="Vaidya B."/>
        </authorList>
    </citation>
    <scope>NUCLEOTIDE SEQUENCE [LARGE SCALE GENOMIC DNA]</scope>
    <source>
        <strain evidence="3">AK23</strain>
    </source>
</reference>
<feature type="transmembrane region" description="Helical" evidence="1">
    <location>
        <begin position="65"/>
        <end position="85"/>
    </location>
</feature>
<keyword evidence="1" id="KW-0472">Membrane</keyword>
<keyword evidence="1" id="KW-1133">Transmembrane helix</keyword>
<sequence length="121" mass="13434">MNTRILTLAALVCVCLQSVLVFQLPIGFYQQRFWLLLLALAVMACVYLMQRLANITSSRSAGAKFSQLLVPALFGFMVLMLWEAIVRGFNVPLVLMPAPSRIMSTLLNNLPTCGLIFSKPI</sequence>
<feature type="transmembrane region" description="Helical" evidence="1">
    <location>
        <begin position="33"/>
        <end position="53"/>
    </location>
</feature>
<dbReference type="AlphaFoldDB" id="W9V337"/>
<name>W9V337_9GAMM</name>
<dbReference type="STRING" id="1229521.D791_02398"/>
<reference evidence="2 3" key="2">
    <citation type="journal article" date="2015" name="Syst. Appl. Microbiol.">
        <title>Nitrincola nitratireducens sp. nov. isolated from a haloalkaline crater lake.</title>
        <authorList>
            <person name="Singh A."/>
            <person name="Vaidya B."/>
            <person name="Tanuku N.R."/>
            <person name="Pinnaka A.K."/>
        </authorList>
    </citation>
    <scope>NUCLEOTIDE SEQUENCE [LARGE SCALE GENOMIC DNA]</scope>
    <source>
        <strain evidence="2 3">AK23</strain>
    </source>
</reference>
<dbReference type="EMBL" id="AONB01000012">
    <property type="protein sequence ID" value="EXJ10567.1"/>
    <property type="molecule type" value="Genomic_DNA"/>
</dbReference>
<keyword evidence="1" id="KW-0812">Transmembrane</keyword>
<evidence type="ECO:0000313" key="3">
    <source>
        <dbReference type="Proteomes" id="UP000019464"/>
    </source>
</evidence>
<dbReference type="Proteomes" id="UP000019464">
    <property type="component" value="Unassembled WGS sequence"/>
</dbReference>
<evidence type="ECO:0000313" key="2">
    <source>
        <dbReference type="EMBL" id="EXJ10567.1"/>
    </source>
</evidence>
<proteinExistence type="predicted"/>
<keyword evidence="3" id="KW-1185">Reference proteome</keyword>
<accession>W9V337</accession>
<dbReference type="RefSeq" id="WP_237748616.1">
    <property type="nucleotide sequence ID" value="NZ_AONB01000012.1"/>
</dbReference>